<reference evidence="2 3" key="1">
    <citation type="journal article" date="2011" name="Nat. Genet.">
        <title>The genome of the mesopolyploid crop species Brassica rapa.</title>
        <authorList>
            <consortium name="Brassica rapa Genome Sequencing Project Consortium"/>
            <person name="Wang X."/>
            <person name="Wang H."/>
            <person name="Wang J."/>
            <person name="Sun R."/>
            <person name="Wu J."/>
            <person name="Liu S."/>
            <person name="Bai Y."/>
            <person name="Mun J.H."/>
            <person name="Bancroft I."/>
            <person name="Cheng F."/>
            <person name="Huang S."/>
            <person name="Li X."/>
            <person name="Hua W."/>
            <person name="Wang J."/>
            <person name="Wang X."/>
            <person name="Freeling M."/>
            <person name="Pires J.C."/>
            <person name="Paterson A.H."/>
            <person name="Chalhoub B."/>
            <person name="Wang B."/>
            <person name="Hayward A."/>
            <person name="Sharpe A.G."/>
            <person name="Park B.S."/>
            <person name="Weisshaar B."/>
            <person name="Liu B."/>
            <person name="Li B."/>
            <person name="Liu B."/>
            <person name="Tong C."/>
            <person name="Song C."/>
            <person name="Duran C."/>
            <person name="Peng C."/>
            <person name="Geng C."/>
            <person name="Koh C."/>
            <person name="Lin C."/>
            <person name="Edwards D."/>
            <person name="Mu D."/>
            <person name="Shen D."/>
            <person name="Soumpourou E."/>
            <person name="Li F."/>
            <person name="Fraser F."/>
            <person name="Conant G."/>
            <person name="Lassalle G."/>
            <person name="King G.J."/>
            <person name="Bonnema G."/>
            <person name="Tang H."/>
            <person name="Wang H."/>
            <person name="Belcram H."/>
            <person name="Zhou H."/>
            <person name="Hirakawa H."/>
            <person name="Abe H."/>
            <person name="Guo H."/>
            <person name="Wang H."/>
            <person name="Jin H."/>
            <person name="Parkin I.A."/>
            <person name="Batley J."/>
            <person name="Kim J.S."/>
            <person name="Just J."/>
            <person name="Li J."/>
            <person name="Xu J."/>
            <person name="Deng J."/>
            <person name="Kim J.A."/>
            <person name="Li J."/>
            <person name="Yu J."/>
            <person name="Meng J."/>
            <person name="Wang J."/>
            <person name="Min J."/>
            <person name="Poulain J."/>
            <person name="Wang J."/>
            <person name="Hatakeyama K."/>
            <person name="Wu K."/>
            <person name="Wang L."/>
            <person name="Fang L."/>
            <person name="Trick M."/>
            <person name="Links M.G."/>
            <person name="Zhao M."/>
            <person name="Jin M."/>
            <person name="Ramchiary N."/>
            <person name="Drou N."/>
            <person name="Berkman P.J."/>
            <person name="Cai Q."/>
            <person name="Huang Q."/>
            <person name="Li R."/>
            <person name="Tabata S."/>
            <person name="Cheng S."/>
            <person name="Zhang S."/>
            <person name="Zhang S."/>
            <person name="Huang S."/>
            <person name="Sato S."/>
            <person name="Sun S."/>
            <person name="Kwon S.J."/>
            <person name="Choi S.R."/>
            <person name="Lee T.H."/>
            <person name="Fan W."/>
            <person name="Zhao X."/>
            <person name="Tan X."/>
            <person name="Xu X."/>
            <person name="Wang Y."/>
            <person name="Qiu Y."/>
            <person name="Yin Y."/>
            <person name="Li Y."/>
            <person name="Du Y."/>
            <person name="Liao Y."/>
            <person name="Lim Y."/>
            <person name="Narusaka Y."/>
            <person name="Wang Y."/>
            <person name="Wang Z."/>
            <person name="Li Z."/>
            <person name="Wang Z."/>
            <person name="Xiong Z."/>
            <person name="Zhang Z."/>
        </authorList>
    </citation>
    <scope>NUCLEOTIDE SEQUENCE [LARGE SCALE GENOMIC DNA]</scope>
    <source>
        <strain evidence="2 3">cv. Chiifu-401-42</strain>
    </source>
</reference>
<feature type="region of interest" description="Disordered" evidence="1">
    <location>
        <begin position="58"/>
        <end position="121"/>
    </location>
</feature>
<evidence type="ECO:0000313" key="3">
    <source>
        <dbReference type="Proteomes" id="UP000011750"/>
    </source>
</evidence>
<dbReference type="HOGENOM" id="CLU_2041347_0_0_1"/>
<organism evidence="2 3">
    <name type="scientific">Brassica campestris</name>
    <name type="common">Field mustard</name>
    <dbReference type="NCBI Taxonomy" id="3711"/>
    <lineage>
        <taxon>Eukaryota</taxon>
        <taxon>Viridiplantae</taxon>
        <taxon>Streptophyta</taxon>
        <taxon>Embryophyta</taxon>
        <taxon>Tracheophyta</taxon>
        <taxon>Spermatophyta</taxon>
        <taxon>Magnoliopsida</taxon>
        <taxon>eudicotyledons</taxon>
        <taxon>Gunneridae</taxon>
        <taxon>Pentapetalae</taxon>
        <taxon>rosids</taxon>
        <taxon>malvids</taxon>
        <taxon>Brassicales</taxon>
        <taxon>Brassicaceae</taxon>
        <taxon>Brassiceae</taxon>
        <taxon>Brassica</taxon>
    </lineage>
</organism>
<dbReference type="EnsemblPlants" id="Bra033445.1">
    <property type="protein sequence ID" value="Bra033445.1-P"/>
    <property type="gene ID" value="Bra033445"/>
</dbReference>
<name>M4EXA9_BRACM</name>
<dbReference type="AlphaFoldDB" id="M4EXA9"/>
<dbReference type="InParanoid" id="M4EXA9"/>
<reference evidence="2 3" key="2">
    <citation type="journal article" date="2018" name="Hortic Res">
        <title>Improved Brassica rapa reference genome by single-molecule sequencing and chromosome conformation capture technologies.</title>
        <authorList>
            <person name="Zhang L."/>
            <person name="Cai X."/>
            <person name="Wu J."/>
            <person name="Liu M."/>
            <person name="Grob S."/>
            <person name="Cheng F."/>
            <person name="Liang J."/>
            <person name="Cai C."/>
            <person name="Liu Z."/>
            <person name="Liu B."/>
            <person name="Wang F."/>
            <person name="Li S."/>
            <person name="Liu F."/>
            <person name="Li X."/>
            <person name="Cheng L."/>
            <person name="Yang W."/>
            <person name="Li M.H."/>
            <person name="Grossniklaus U."/>
            <person name="Zheng H."/>
            <person name="Wang X."/>
        </authorList>
    </citation>
    <scope>NUCLEOTIDE SEQUENCE [LARGE SCALE GENOMIC DNA]</scope>
    <source>
        <strain evidence="2 3">cv. Chiifu-401-42</strain>
    </source>
</reference>
<proteinExistence type="predicted"/>
<accession>M4EXA9</accession>
<dbReference type="Gramene" id="Bra033445.1">
    <property type="protein sequence ID" value="Bra033445.1-P"/>
    <property type="gene ID" value="Bra033445"/>
</dbReference>
<evidence type="ECO:0000313" key="2">
    <source>
        <dbReference type="EnsemblPlants" id="Bra033445.1-P"/>
    </source>
</evidence>
<keyword evidence="3" id="KW-1185">Reference proteome</keyword>
<sequence length="121" mass="13903">MLEIKSKGVPMKEEIQRVKEQEEQAMREQEFIELVKRGSTAEDLVYLLTCLSATLYRAPRPWEDPSTLTSSQTEDAVPARLPADTSVTKTVEDGPDDTERNQMKDRHEERNPAKRKKGRET</sequence>
<evidence type="ECO:0000256" key="1">
    <source>
        <dbReference type="SAM" id="MobiDB-lite"/>
    </source>
</evidence>
<reference evidence="2" key="3">
    <citation type="submission" date="2023-03" db="UniProtKB">
        <authorList>
            <consortium name="EnsemblPlants"/>
        </authorList>
    </citation>
    <scope>IDENTIFICATION</scope>
    <source>
        <strain evidence="2">cv. Chiifu-401-42</strain>
    </source>
</reference>
<feature type="compositionally biased region" description="Basic and acidic residues" evidence="1">
    <location>
        <begin position="97"/>
        <end position="112"/>
    </location>
</feature>
<dbReference type="eggNOG" id="KOG4520">
    <property type="taxonomic scope" value="Eukaryota"/>
</dbReference>
<dbReference type="Proteomes" id="UP000011750">
    <property type="component" value="Chromosome A04"/>
</dbReference>
<protein>
    <submittedName>
        <fullName evidence="2">Uncharacterized protein</fullName>
    </submittedName>
</protein>